<evidence type="ECO:0000256" key="3">
    <source>
        <dbReference type="ARBA" id="ARBA00022989"/>
    </source>
</evidence>
<dbReference type="SUPFAM" id="SSF53822">
    <property type="entry name" value="Periplasmic binding protein-like I"/>
    <property type="match status" value="1"/>
</dbReference>
<dbReference type="HOGENOM" id="CLU_916238_0_0_1"/>
<dbReference type="AlphaFoldDB" id="T1KEH1"/>
<comment type="subcellular location">
    <subcellularLocation>
        <location evidence="1">Membrane</location>
    </subcellularLocation>
</comment>
<reference evidence="6" key="2">
    <citation type="submission" date="2015-06" db="UniProtKB">
        <authorList>
            <consortium name="EnsemblMetazoa"/>
        </authorList>
    </citation>
    <scope>IDENTIFICATION</scope>
</reference>
<proteinExistence type="predicted"/>
<keyword evidence="3" id="KW-1133">Transmembrane helix</keyword>
<dbReference type="GO" id="GO:0007165">
    <property type="term" value="P:signal transduction"/>
    <property type="evidence" value="ECO:0007669"/>
    <property type="project" value="TreeGrafter"/>
</dbReference>
<dbReference type="InterPro" id="IPR028082">
    <property type="entry name" value="Peripla_BP_I"/>
</dbReference>
<dbReference type="PANTHER" id="PTHR44755">
    <property type="entry name" value="NATRIURETIC PEPTIDE RECEPTOR 3-RELATED"/>
    <property type="match status" value="1"/>
</dbReference>
<dbReference type="eggNOG" id="KOG1023">
    <property type="taxonomic scope" value="Eukaryota"/>
</dbReference>
<dbReference type="GO" id="GO:0016020">
    <property type="term" value="C:membrane"/>
    <property type="evidence" value="ECO:0007669"/>
    <property type="project" value="UniProtKB-SubCell"/>
</dbReference>
<evidence type="ECO:0000313" key="7">
    <source>
        <dbReference type="Proteomes" id="UP000015104"/>
    </source>
</evidence>
<dbReference type="Pfam" id="PF01094">
    <property type="entry name" value="ANF_receptor"/>
    <property type="match status" value="1"/>
</dbReference>
<dbReference type="GO" id="GO:0017046">
    <property type="term" value="F:peptide hormone binding"/>
    <property type="evidence" value="ECO:0007669"/>
    <property type="project" value="TreeGrafter"/>
</dbReference>
<feature type="domain" description="Receptor ligand binding region" evidence="5">
    <location>
        <begin position="76"/>
        <end position="277"/>
    </location>
</feature>
<dbReference type="CDD" id="cd06352">
    <property type="entry name" value="PBP1_NPR_GC-like"/>
    <property type="match status" value="1"/>
</dbReference>
<evidence type="ECO:0000256" key="4">
    <source>
        <dbReference type="ARBA" id="ARBA00023136"/>
    </source>
</evidence>
<name>T1KEH1_TETUR</name>
<dbReference type="PANTHER" id="PTHR44755:SF12">
    <property type="entry name" value="RECEPTOR LIGAND BINDING REGION DOMAIN-CONTAINING PROTEIN"/>
    <property type="match status" value="1"/>
</dbReference>
<dbReference type="EnsemblMetazoa" id="tetur09g06630.1">
    <property type="protein sequence ID" value="tetur09g06630.1"/>
    <property type="gene ID" value="tetur09g06630"/>
</dbReference>
<keyword evidence="4" id="KW-0472">Membrane</keyword>
<sequence length="304" mass="34937">MVGFTILNIYWIIFVLTFHGQLITSTQVNKYLLSLNQSNNSFNVGLLMVKRYRKDAVRFDLVHIGPAIDIAREKCLNYYDINLNINQGYYEDTCKEREAIGQAYDLLEKYKGNLVGFIGPACSNDLQAVSQLAAYKKIPILTGLGDIIPIHRSDLTSLIRLSYDMRDKARAILAFLDYFKWKIFGLVFRFGDVYYNTLADVLLKLLKLPKYSHFKCNCRETYFRDFDKVIITDIDKVLQRMTTCSRIIIILGGDKDVRTILLKAHHQGMTQGEYVFIYPELIEAEALGNMSWSRGVACNQTSID</sequence>
<evidence type="ECO:0000313" key="6">
    <source>
        <dbReference type="EnsemblMetazoa" id="tetur09g06630.1"/>
    </source>
</evidence>
<dbReference type="Gene3D" id="3.40.50.2300">
    <property type="match status" value="2"/>
</dbReference>
<organism evidence="6 7">
    <name type="scientific">Tetranychus urticae</name>
    <name type="common">Two-spotted spider mite</name>
    <dbReference type="NCBI Taxonomy" id="32264"/>
    <lineage>
        <taxon>Eukaryota</taxon>
        <taxon>Metazoa</taxon>
        <taxon>Ecdysozoa</taxon>
        <taxon>Arthropoda</taxon>
        <taxon>Chelicerata</taxon>
        <taxon>Arachnida</taxon>
        <taxon>Acari</taxon>
        <taxon>Acariformes</taxon>
        <taxon>Trombidiformes</taxon>
        <taxon>Prostigmata</taxon>
        <taxon>Eleutherengona</taxon>
        <taxon>Raphignathae</taxon>
        <taxon>Tetranychoidea</taxon>
        <taxon>Tetranychidae</taxon>
        <taxon>Tetranychus</taxon>
    </lineage>
</organism>
<evidence type="ECO:0000256" key="2">
    <source>
        <dbReference type="ARBA" id="ARBA00022692"/>
    </source>
</evidence>
<protein>
    <recommendedName>
        <fullName evidence="5">Receptor ligand binding region domain-containing protein</fullName>
    </recommendedName>
</protein>
<dbReference type="Proteomes" id="UP000015104">
    <property type="component" value="Unassembled WGS sequence"/>
</dbReference>
<evidence type="ECO:0000256" key="1">
    <source>
        <dbReference type="ARBA" id="ARBA00004370"/>
    </source>
</evidence>
<accession>T1KEH1</accession>
<dbReference type="GO" id="GO:0038023">
    <property type="term" value="F:signaling receptor activity"/>
    <property type="evidence" value="ECO:0007669"/>
    <property type="project" value="TreeGrafter"/>
</dbReference>
<keyword evidence="7" id="KW-1185">Reference proteome</keyword>
<dbReference type="InterPro" id="IPR052612">
    <property type="entry name" value="ANP_Clearance_Receptor"/>
</dbReference>
<keyword evidence="2" id="KW-0812">Transmembrane</keyword>
<reference evidence="7" key="1">
    <citation type="submission" date="2011-08" db="EMBL/GenBank/DDBJ databases">
        <authorList>
            <person name="Rombauts S."/>
        </authorList>
    </citation>
    <scope>NUCLEOTIDE SEQUENCE</scope>
    <source>
        <strain evidence="7">London</strain>
    </source>
</reference>
<dbReference type="STRING" id="32264.T1KEH1"/>
<dbReference type="EMBL" id="CAEY01002035">
    <property type="status" value="NOT_ANNOTATED_CDS"/>
    <property type="molecule type" value="Genomic_DNA"/>
</dbReference>
<dbReference type="InterPro" id="IPR001828">
    <property type="entry name" value="ANF_lig-bd_rcpt"/>
</dbReference>
<evidence type="ECO:0000259" key="5">
    <source>
        <dbReference type="Pfam" id="PF01094"/>
    </source>
</evidence>